<keyword evidence="2" id="KW-0964">Secreted</keyword>
<dbReference type="PROSITE" id="PS50240">
    <property type="entry name" value="TRYPSIN_DOM"/>
    <property type="match status" value="1"/>
</dbReference>
<sequence length="225" mass="25055">MLQPKVHCKCIKVENGLAMQIVLMLATVKTPSITLILYYSLVDYATTQVAFTKKLSKIDKLNSDTERQYYANELSVVIGTTNRLNRTSTTERLLVSHIKIHEKFSPDALYWDIALMILYRKIKLNGWSAAIISLSVTPVDINTVCTVLGWGRIYENGPNANQIVYVDVAVLDSSTCMRIMPHIGEEQSCAADIDDLSKDACQGDVGGPLICDGIFHYSAMYVIIN</sequence>
<evidence type="ECO:0000256" key="6">
    <source>
        <dbReference type="SAM" id="Phobius"/>
    </source>
</evidence>
<dbReference type="InterPro" id="IPR043504">
    <property type="entry name" value="Peptidase_S1_PA_chymotrypsin"/>
</dbReference>
<evidence type="ECO:0000256" key="2">
    <source>
        <dbReference type="ARBA" id="ARBA00022525"/>
    </source>
</evidence>
<dbReference type="SMART" id="SM00020">
    <property type="entry name" value="Tryp_SPc"/>
    <property type="match status" value="1"/>
</dbReference>
<keyword evidence="4" id="KW-0378">Hydrolase</keyword>
<dbReference type="EnsemblMetazoa" id="GAUT021049-RA">
    <property type="protein sequence ID" value="GAUT021049-PA"/>
    <property type="gene ID" value="GAUT021049"/>
</dbReference>
<accession>A0A1A9UZQ4</accession>
<keyword evidence="6" id="KW-1133">Transmembrane helix</keyword>
<proteinExistence type="predicted"/>
<reference evidence="8" key="1">
    <citation type="submission" date="2020-05" db="UniProtKB">
        <authorList>
            <consortium name="EnsemblMetazoa"/>
        </authorList>
    </citation>
    <scope>IDENTIFICATION</scope>
    <source>
        <strain evidence="8">TTRI</strain>
    </source>
</reference>
<keyword evidence="6" id="KW-0472">Membrane</keyword>
<keyword evidence="9" id="KW-1185">Reference proteome</keyword>
<dbReference type="AlphaFoldDB" id="A0A1A9UZQ4"/>
<dbReference type="PANTHER" id="PTHR24264:SF65">
    <property type="entry name" value="SRCR DOMAIN-CONTAINING PROTEIN"/>
    <property type="match status" value="1"/>
</dbReference>
<dbReference type="PANTHER" id="PTHR24264">
    <property type="entry name" value="TRYPSIN-RELATED"/>
    <property type="match status" value="1"/>
</dbReference>
<evidence type="ECO:0000259" key="7">
    <source>
        <dbReference type="PROSITE" id="PS50240"/>
    </source>
</evidence>
<evidence type="ECO:0000256" key="5">
    <source>
        <dbReference type="ARBA" id="ARBA00022825"/>
    </source>
</evidence>
<evidence type="ECO:0000256" key="4">
    <source>
        <dbReference type="ARBA" id="ARBA00022801"/>
    </source>
</evidence>
<feature type="domain" description="Peptidase S1" evidence="7">
    <location>
        <begin position="1"/>
        <end position="225"/>
    </location>
</feature>
<dbReference type="InterPro" id="IPR050127">
    <property type="entry name" value="Serine_Proteases_S1"/>
</dbReference>
<dbReference type="InterPro" id="IPR009003">
    <property type="entry name" value="Peptidase_S1_PA"/>
</dbReference>
<evidence type="ECO:0000313" key="9">
    <source>
        <dbReference type="Proteomes" id="UP000078200"/>
    </source>
</evidence>
<dbReference type="GO" id="GO:0005615">
    <property type="term" value="C:extracellular space"/>
    <property type="evidence" value="ECO:0007669"/>
    <property type="project" value="TreeGrafter"/>
</dbReference>
<dbReference type="Gene3D" id="2.40.10.10">
    <property type="entry name" value="Trypsin-like serine proteases"/>
    <property type="match status" value="2"/>
</dbReference>
<dbReference type="Proteomes" id="UP000078200">
    <property type="component" value="Unassembled WGS sequence"/>
</dbReference>
<dbReference type="STRING" id="7395.A0A1A9UZQ4"/>
<evidence type="ECO:0000313" key="8">
    <source>
        <dbReference type="EnsemblMetazoa" id="GAUT021049-PA"/>
    </source>
</evidence>
<keyword evidence="6" id="KW-0812">Transmembrane</keyword>
<dbReference type="SUPFAM" id="SSF50494">
    <property type="entry name" value="Trypsin-like serine proteases"/>
    <property type="match status" value="1"/>
</dbReference>
<name>A0A1A9UZQ4_GLOAU</name>
<protein>
    <recommendedName>
        <fullName evidence="7">Peptidase S1 domain-containing protein</fullName>
    </recommendedName>
</protein>
<evidence type="ECO:0000256" key="1">
    <source>
        <dbReference type="ARBA" id="ARBA00004613"/>
    </source>
</evidence>
<keyword evidence="5" id="KW-0720">Serine protease</keyword>
<dbReference type="Pfam" id="PF00089">
    <property type="entry name" value="Trypsin"/>
    <property type="match status" value="1"/>
</dbReference>
<dbReference type="GO" id="GO:0004252">
    <property type="term" value="F:serine-type endopeptidase activity"/>
    <property type="evidence" value="ECO:0007669"/>
    <property type="project" value="InterPro"/>
</dbReference>
<organism evidence="8 9">
    <name type="scientific">Glossina austeni</name>
    <name type="common">Savannah tsetse fly</name>
    <dbReference type="NCBI Taxonomy" id="7395"/>
    <lineage>
        <taxon>Eukaryota</taxon>
        <taxon>Metazoa</taxon>
        <taxon>Ecdysozoa</taxon>
        <taxon>Arthropoda</taxon>
        <taxon>Hexapoda</taxon>
        <taxon>Insecta</taxon>
        <taxon>Pterygota</taxon>
        <taxon>Neoptera</taxon>
        <taxon>Endopterygota</taxon>
        <taxon>Diptera</taxon>
        <taxon>Brachycera</taxon>
        <taxon>Muscomorpha</taxon>
        <taxon>Hippoboscoidea</taxon>
        <taxon>Glossinidae</taxon>
        <taxon>Glossina</taxon>
    </lineage>
</organism>
<dbReference type="VEuPathDB" id="VectorBase:GAUT021049"/>
<feature type="transmembrane region" description="Helical" evidence="6">
    <location>
        <begin position="21"/>
        <end position="41"/>
    </location>
</feature>
<keyword evidence="3" id="KW-0645">Protease</keyword>
<dbReference type="InterPro" id="IPR001254">
    <property type="entry name" value="Trypsin_dom"/>
</dbReference>
<evidence type="ECO:0000256" key="3">
    <source>
        <dbReference type="ARBA" id="ARBA00022670"/>
    </source>
</evidence>
<dbReference type="GO" id="GO:0006508">
    <property type="term" value="P:proteolysis"/>
    <property type="evidence" value="ECO:0007669"/>
    <property type="project" value="UniProtKB-KW"/>
</dbReference>
<comment type="subcellular location">
    <subcellularLocation>
        <location evidence="1">Secreted</location>
    </subcellularLocation>
</comment>